<evidence type="ECO:0008006" key="5">
    <source>
        <dbReference type="Google" id="ProtNLM"/>
    </source>
</evidence>
<dbReference type="Proteomes" id="UP000186922">
    <property type="component" value="Unassembled WGS sequence"/>
</dbReference>
<keyword evidence="1" id="KW-0175">Coiled coil</keyword>
<dbReference type="SUPFAM" id="SSF90257">
    <property type="entry name" value="Myosin rod fragments"/>
    <property type="match status" value="1"/>
</dbReference>
<dbReference type="AlphaFoldDB" id="A0A1D1VKQ0"/>
<gene>
    <name evidence="3" type="primary">RvY_12205-1</name>
    <name evidence="3" type="synonym">RvY_12205.1</name>
    <name evidence="3" type="ORF">RvY_12205</name>
</gene>
<dbReference type="EMBL" id="BDGG01000007">
    <property type="protein sequence ID" value="GAV01501.1"/>
    <property type="molecule type" value="Genomic_DNA"/>
</dbReference>
<feature type="region of interest" description="Disordered" evidence="2">
    <location>
        <begin position="228"/>
        <end position="274"/>
    </location>
</feature>
<dbReference type="OrthoDB" id="10579536at2759"/>
<reference evidence="3 4" key="1">
    <citation type="journal article" date="2016" name="Nat. Commun.">
        <title>Extremotolerant tardigrade genome and improved radiotolerance of human cultured cells by tardigrade-unique protein.</title>
        <authorList>
            <person name="Hashimoto T."/>
            <person name="Horikawa D.D."/>
            <person name="Saito Y."/>
            <person name="Kuwahara H."/>
            <person name="Kozuka-Hata H."/>
            <person name="Shin-I T."/>
            <person name="Minakuchi Y."/>
            <person name="Ohishi K."/>
            <person name="Motoyama A."/>
            <person name="Aizu T."/>
            <person name="Enomoto A."/>
            <person name="Kondo K."/>
            <person name="Tanaka S."/>
            <person name="Hara Y."/>
            <person name="Koshikawa S."/>
            <person name="Sagara H."/>
            <person name="Miura T."/>
            <person name="Yokobori S."/>
            <person name="Miyagawa K."/>
            <person name="Suzuki Y."/>
            <person name="Kubo T."/>
            <person name="Oyama M."/>
            <person name="Kohara Y."/>
            <person name="Fujiyama A."/>
            <person name="Arakawa K."/>
            <person name="Katayama T."/>
            <person name="Toyoda A."/>
            <person name="Kunieda T."/>
        </authorList>
    </citation>
    <scope>NUCLEOTIDE SEQUENCE [LARGE SCALE GENOMIC DNA]</scope>
    <source>
        <strain evidence="3 4">YOKOZUNA-1</strain>
    </source>
</reference>
<sequence length="331" mass="37481">MEPSVSSSTGNKDIHLVRMDKAKAQAATKDISNLLHQAFEKHKTVTKGYAKVEEELRKMKEESEQDKKELFALRRRNHDLNEELKEVKKRIADLSSSNERLRKEADRWSHEATVNIGLAREAKGALAELTAGNLRNLTDNISHQPLRTIQPLASPAQKQSMPTPATVTPSRSSNKEPPTVIIDIVDSDGEEKSSPSPSLPRKNLFNGHSTPTAAAEVARVAMLGSLIPESPDFPVEDNSFSSEGSTKKRKSEEDWEDRAESRKQENKQKERPLQTNTCKVCERYWRAEDARKPGQLKTFDVPWCRIHGRTKRPPSTPENFWKQRLSPPKDY</sequence>
<feature type="coiled-coil region" evidence="1">
    <location>
        <begin position="42"/>
        <end position="111"/>
    </location>
</feature>
<proteinExistence type="predicted"/>
<name>A0A1D1VKQ0_RAMVA</name>
<organism evidence="3 4">
    <name type="scientific">Ramazzottius varieornatus</name>
    <name type="common">Water bear</name>
    <name type="synonym">Tardigrade</name>
    <dbReference type="NCBI Taxonomy" id="947166"/>
    <lineage>
        <taxon>Eukaryota</taxon>
        <taxon>Metazoa</taxon>
        <taxon>Ecdysozoa</taxon>
        <taxon>Tardigrada</taxon>
        <taxon>Eutardigrada</taxon>
        <taxon>Parachela</taxon>
        <taxon>Hypsibioidea</taxon>
        <taxon>Ramazzottiidae</taxon>
        <taxon>Ramazzottius</taxon>
    </lineage>
</organism>
<comment type="caution">
    <text evidence="3">The sequence shown here is derived from an EMBL/GenBank/DDBJ whole genome shotgun (WGS) entry which is preliminary data.</text>
</comment>
<feature type="region of interest" description="Disordered" evidence="2">
    <location>
        <begin position="145"/>
        <end position="210"/>
    </location>
</feature>
<accession>A0A1D1VKQ0</accession>
<evidence type="ECO:0000256" key="2">
    <source>
        <dbReference type="SAM" id="MobiDB-lite"/>
    </source>
</evidence>
<evidence type="ECO:0000313" key="3">
    <source>
        <dbReference type="EMBL" id="GAV01501.1"/>
    </source>
</evidence>
<protein>
    <recommendedName>
        <fullName evidence="5">DNA endonuclease activator Ctp1 C-terminal domain-containing protein</fullName>
    </recommendedName>
</protein>
<feature type="compositionally biased region" description="Polar residues" evidence="2">
    <location>
        <begin position="156"/>
        <end position="176"/>
    </location>
</feature>
<keyword evidence="4" id="KW-1185">Reference proteome</keyword>
<evidence type="ECO:0000256" key="1">
    <source>
        <dbReference type="SAM" id="Coils"/>
    </source>
</evidence>
<evidence type="ECO:0000313" key="4">
    <source>
        <dbReference type="Proteomes" id="UP000186922"/>
    </source>
</evidence>
<feature type="compositionally biased region" description="Basic and acidic residues" evidence="2">
    <location>
        <begin position="258"/>
        <end position="272"/>
    </location>
</feature>
<feature type="region of interest" description="Disordered" evidence="2">
    <location>
        <begin position="306"/>
        <end position="331"/>
    </location>
</feature>